<name>A0ABW9ZAU1_9FLAO</name>
<evidence type="ECO:0000256" key="6">
    <source>
        <dbReference type="ARBA" id="ARBA00022989"/>
    </source>
</evidence>
<keyword evidence="5 8" id="KW-0812">Transmembrane</keyword>
<gene>
    <name evidence="9" type="ORF">GV828_12560</name>
</gene>
<keyword evidence="7 8" id="KW-0472">Membrane</keyword>
<evidence type="ECO:0000313" key="10">
    <source>
        <dbReference type="Proteomes" id="UP000798602"/>
    </source>
</evidence>
<evidence type="ECO:0000256" key="8">
    <source>
        <dbReference type="SAM" id="Phobius"/>
    </source>
</evidence>
<evidence type="ECO:0000256" key="2">
    <source>
        <dbReference type="ARBA" id="ARBA00007935"/>
    </source>
</evidence>
<evidence type="ECO:0000313" key="9">
    <source>
        <dbReference type="EMBL" id="NBL66032.1"/>
    </source>
</evidence>
<dbReference type="Pfam" id="PF01032">
    <property type="entry name" value="FecCD"/>
    <property type="match status" value="1"/>
</dbReference>
<feature type="transmembrane region" description="Helical" evidence="8">
    <location>
        <begin position="72"/>
        <end position="93"/>
    </location>
</feature>
<feature type="transmembrane region" description="Helical" evidence="8">
    <location>
        <begin position="135"/>
        <end position="160"/>
    </location>
</feature>
<dbReference type="PANTHER" id="PTHR30472">
    <property type="entry name" value="FERRIC ENTEROBACTIN TRANSPORT SYSTEM PERMEASE PROTEIN"/>
    <property type="match status" value="1"/>
</dbReference>
<dbReference type="InterPro" id="IPR037294">
    <property type="entry name" value="ABC_BtuC-like"/>
</dbReference>
<evidence type="ECO:0000256" key="7">
    <source>
        <dbReference type="ARBA" id="ARBA00023136"/>
    </source>
</evidence>
<accession>A0ABW9ZAU1</accession>
<keyword evidence="3" id="KW-0813">Transport</keyword>
<dbReference type="Gene3D" id="1.10.3470.10">
    <property type="entry name" value="ABC transporter involved in vitamin B12 uptake, BtuC"/>
    <property type="match status" value="1"/>
</dbReference>
<dbReference type="EMBL" id="JAABLM010000020">
    <property type="protein sequence ID" value="NBL66032.1"/>
    <property type="molecule type" value="Genomic_DNA"/>
</dbReference>
<feature type="transmembrane region" description="Helical" evidence="8">
    <location>
        <begin position="181"/>
        <end position="202"/>
    </location>
</feature>
<dbReference type="PANTHER" id="PTHR30472:SF41">
    <property type="entry name" value="TRANSPORT SYSTEM PERMEASE PROTEIN"/>
    <property type="match status" value="1"/>
</dbReference>
<feature type="transmembrane region" description="Helical" evidence="8">
    <location>
        <begin position="266"/>
        <end position="290"/>
    </location>
</feature>
<dbReference type="SUPFAM" id="SSF81345">
    <property type="entry name" value="ABC transporter involved in vitamin B12 uptake, BtuC"/>
    <property type="match status" value="1"/>
</dbReference>
<feature type="transmembrane region" description="Helical" evidence="8">
    <location>
        <begin position="100"/>
        <end position="123"/>
    </location>
</feature>
<reference evidence="10" key="1">
    <citation type="submission" date="2020-01" db="EMBL/GenBank/DDBJ databases">
        <title>Sphingomonas sp. strain CSW-10.</title>
        <authorList>
            <person name="Chen W.-M."/>
        </authorList>
    </citation>
    <scope>NUCLEOTIDE SEQUENCE [LARGE SCALE GENOMIC DNA]</scope>
    <source>
        <strain evidence="10">NST-5</strain>
    </source>
</reference>
<feature type="transmembrane region" description="Helical" evidence="8">
    <location>
        <begin position="222"/>
        <end position="254"/>
    </location>
</feature>
<evidence type="ECO:0000256" key="1">
    <source>
        <dbReference type="ARBA" id="ARBA00004651"/>
    </source>
</evidence>
<dbReference type="Proteomes" id="UP000798602">
    <property type="component" value="Unassembled WGS sequence"/>
</dbReference>
<proteinExistence type="inferred from homology"/>
<evidence type="ECO:0000256" key="5">
    <source>
        <dbReference type="ARBA" id="ARBA00022692"/>
    </source>
</evidence>
<comment type="subcellular location">
    <subcellularLocation>
        <location evidence="1">Cell membrane</location>
        <topology evidence="1">Multi-pass membrane protein</topology>
    </subcellularLocation>
</comment>
<comment type="similarity">
    <text evidence="2">Belongs to the binding-protein-dependent transport system permease family. FecCD subfamily.</text>
</comment>
<dbReference type="InterPro" id="IPR000522">
    <property type="entry name" value="ABC_transptr_permease_BtuC"/>
</dbReference>
<keyword evidence="10" id="KW-1185">Reference proteome</keyword>
<evidence type="ECO:0000256" key="4">
    <source>
        <dbReference type="ARBA" id="ARBA00022475"/>
    </source>
</evidence>
<keyword evidence="6 8" id="KW-1133">Transmembrane helix</keyword>
<feature type="transmembrane region" description="Helical" evidence="8">
    <location>
        <begin position="296"/>
        <end position="314"/>
    </location>
</feature>
<keyword evidence="4" id="KW-1003">Cell membrane</keyword>
<feature type="transmembrane region" description="Helical" evidence="8">
    <location>
        <begin position="42"/>
        <end position="60"/>
    </location>
</feature>
<protein>
    <submittedName>
        <fullName evidence="9">Iron chelate uptake ABC transporter family permease subunit</fullName>
    </submittedName>
</protein>
<comment type="caution">
    <text evidence="9">The sequence shown here is derived from an EMBL/GenBank/DDBJ whole genome shotgun (WGS) entry which is preliminary data.</text>
</comment>
<evidence type="ECO:0000256" key="3">
    <source>
        <dbReference type="ARBA" id="ARBA00022448"/>
    </source>
</evidence>
<organism evidence="9 10">
    <name type="scientific">Flavobacterium ichthyis</name>
    <dbReference type="NCBI Taxonomy" id="2698827"/>
    <lineage>
        <taxon>Bacteria</taxon>
        <taxon>Pseudomonadati</taxon>
        <taxon>Bacteroidota</taxon>
        <taxon>Flavobacteriia</taxon>
        <taxon>Flavobacteriales</taxon>
        <taxon>Flavobacteriaceae</taxon>
        <taxon>Flavobacterium</taxon>
    </lineage>
</organism>
<dbReference type="CDD" id="cd06550">
    <property type="entry name" value="TM_ABC_iron-siderophores_like"/>
    <property type="match status" value="1"/>
</dbReference>
<sequence>MLNLCIGSVKIPLNEIVGSVVGDDFSKKSWEIILWNYRLPKALMAVLAGGGLAVSGLLMQTLFRNPLAGPDVIGLSSGASLGVAIVVMGNSLIPEIFATFFLSGYGLILASVCGSFLVLLAVLAVSQKLRDTMSVLIVGIMFASFASAFIGILTYFSTAFELQKFAFWSFGSLGNQSFQEILILFSVIFIGLILAVFALKSLNALLLGENYAESLGINLKKMRLLIIISTSILAGSITAFTGPIAFIGLAVPHFARLIFKTSNHKLLFCATLLLGAIILLVCDTICQFPGKNFTLPINAVTSVFGAPVVIWLMIRNRKMMI</sequence>